<evidence type="ECO:0000256" key="7">
    <source>
        <dbReference type="RuleBase" id="RU363032"/>
    </source>
</evidence>
<dbReference type="Gene3D" id="1.10.3720.10">
    <property type="entry name" value="MetI-like"/>
    <property type="match status" value="1"/>
</dbReference>
<sequence length="326" mass="36014">MIAFLIRRILQACIVMGVISLIGFSLRHTIGDPVREMYGMSVSAEVKAEARERLGLNDPIYIQYFRFLKNAVQGDLGNSLFYQKPALEVILSKAPATLELVFSSALLITVLSVPCGIYSAIHPRRLLSRMILGVSTVGVSVPVFFTALMCISLFSITLGWLPSFGRGELTPLFGGAWETGLLTWSGISHLIMPSFALTSIMLPLFIRLVRAEMMEVLQMDYVKYARAKGLSERRIYWVHAFRNTLLPVITVGGVQLGILIAFTILTETVFNWKGLGGMFKEAVDRGDTSLLVAYMVVVGALFVVVNTLVDVIYGLVNPMVRVVGRK</sequence>
<dbReference type="PANTHER" id="PTHR43163:SF2">
    <property type="entry name" value="ABC TRANSPORTER PERMEASE PROTEIN"/>
    <property type="match status" value="1"/>
</dbReference>
<feature type="transmembrane region" description="Helical" evidence="7">
    <location>
        <begin position="181"/>
        <end position="206"/>
    </location>
</feature>
<evidence type="ECO:0000256" key="6">
    <source>
        <dbReference type="ARBA" id="ARBA00023136"/>
    </source>
</evidence>
<dbReference type="PATRIC" id="fig|1121448.10.peg.1455"/>
<dbReference type="Pfam" id="PF00528">
    <property type="entry name" value="BPD_transp_1"/>
    <property type="match status" value="1"/>
</dbReference>
<dbReference type="HOGENOM" id="CLU_036879_0_3_7"/>
<dbReference type="AlphaFoldDB" id="T2GBL1"/>
<dbReference type="RefSeq" id="WP_021760105.1">
    <property type="nucleotide sequence ID" value="NC_022444.1"/>
</dbReference>
<evidence type="ECO:0000256" key="4">
    <source>
        <dbReference type="ARBA" id="ARBA00022692"/>
    </source>
</evidence>
<evidence type="ECO:0000313" key="9">
    <source>
        <dbReference type="EMBL" id="AGW13302.1"/>
    </source>
</evidence>
<accession>T2GBL1</accession>
<dbReference type="Pfam" id="PF19300">
    <property type="entry name" value="BPD_transp_1_N"/>
    <property type="match status" value="1"/>
</dbReference>
<gene>
    <name evidence="9" type="ORF">DGI_1458</name>
</gene>
<keyword evidence="2 7" id="KW-0813">Transport</keyword>
<dbReference type="KEGG" id="dgg:DGI_1458"/>
<keyword evidence="3" id="KW-1003">Cell membrane</keyword>
<comment type="subcellular location">
    <subcellularLocation>
        <location evidence="1 7">Cell membrane</location>
        <topology evidence="1 7">Multi-pass membrane protein</topology>
    </subcellularLocation>
</comment>
<evidence type="ECO:0000313" key="10">
    <source>
        <dbReference type="Proteomes" id="UP000016587"/>
    </source>
</evidence>
<dbReference type="InterPro" id="IPR045621">
    <property type="entry name" value="BPD_transp_1_N"/>
</dbReference>
<dbReference type="OrthoDB" id="9778910at2"/>
<dbReference type="InterPro" id="IPR000515">
    <property type="entry name" value="MetI-like"/>
</dbReference>
<keyword evidence="10" id="KW-1185">Reference proteome</keyword>
<dbReference type="PANTHER" id="PTHR43163">
    <property type="entry name" value="DIPEPTIDE TRANSPORT SYSTEM PERMEASE PROTEIN DPPB-RELATED"/>
    <property type="match status" value="1"/>
</dbReference>
<keyword evidence="6 7" id="KW-0472">Membrane</keyword>
<comment type="similarity">
    <text evidence="7">Belongs to the binding-protein-dependent transport system permease family.</text>
</comment>
<evidence type="ECO:0000256" key="1">
    <source>
        <dbReference type="ARBA" id="ARBA00004651"/>
    </source>
</evidence>
<organism evidence="9 10">
    <name type="scientific">Megalodesulfovibrio gigas (strain ATCC 19364 / DSM 1382 / NCIMB 9332 / VKM B-1759)</name>
    <name type="common">Desulfovibrio gigas</name>
    <dbReference type="NCBI Taxonomy" id="1121448"/>
    <lineage>
        <taxon>Bacteria</taxon>
        <taxon>Pseudomonadati</taxon>
        <taxon>Thermodesulfobacteriota</taxon>
        <taxon>Desulfovibrionia</taxon>
        <taxon>Desulfovibrionales</taxon>
        <taxon>Desulfovibrionaceae</taxon>
        <taxon>Megalodesulfovibrio</taxon>
    </lineage>
</organism>
<dbReference type="PROSITE" id="PS50928">
    <property type="entry name" value="ABC_TM1"/>
    <property type="match status" value="1"/>
</dbReference>
<dbReference type="GO" id="GO:0005886">
    <property type="term" value="C:plasma membrane"/>
    <property type="evidence" value="ECO:0007669"/>
    <property type="project" value="UniProtKB-SubCell"/>
</dbReference>
<feature type="domain" description="ABC transmembrane type-1" evidence="8">
    <location>
        <begin position="94"/>
        <end position="313"/>
    </location>
</feature>
<evidence type="ECO:0000256" key="2">
    <source>
        <dbReference type="ARBA" id="ARBA00022448"/>
    </source>
</evidence>
<dbReference type="eggNOG" id="COG0601">
    <property type="taxonomic scope" value="Bacteria"/>
</dbReference>
<dbReference type="SUPFAM" id="SSF161098">
    <property type="entry name" value="MetI-like"/>
    <property type="match status" value="1"/>
</dbReference>
<evidence type="ECO:0000256" key="3">
    <source>
        <dbReference type="ARBA" id="ARBA00022475"/>
    </source>
</evidence>
<feature type="transmembrane region" description="Helical" evidence="7">
    <location>
        <begin position="244"/>
        <end position="270"/>
    </location>
</feature>
<dbReference type="STRING" id="1121448.DGI_1458"/>
<feature type="transmembrane region" description="Helical" evidence="7">
    <location>
        <begin position="100"/>
        <end position="121"/>
    </location>
</feature>
<reference evidence="10" key="2">
    <citation type="submission" date="2013-07" db="EMBL/GenBank/DDBJ databases">
        <authorList>
            <person name="Morais-Silva F.O."/>
            <person name="Rezende A.M."/>
            <person name="Pimentel C."/>
            <person name="Resende D.M."/>
            <person name="Santos C.I."/>
            <person name="Clemente C."/>
            <person name="de Oliveira L.M."/>
            <person name="da Silva S.M."/>
            <person name="Costa D.A."/>
            <person name="Varela-Raposo A."/>
            <person name="Horacio E.C.A."/>
            <person name="Matos M."/>
            <person name="Flores O."/>
            <person name="Ruiz J.C."/>
            <person name="Rodrigues-Pousada C."/>
        </authorList>
    </citation>
    <scope>NUCLEOTIDE SEQUENCE [LARGE SCALE GENOMIC DNA]</scope>
    <source>
        <strain evidence="10">ATCC 19364 / DSM 1382 / NCIMB 9332 / VKM B-1759</strain>
    </source>
</reference>
<proteinExistence type="inferred from homology"/>
<dbReference type="InterPro" id="IPR035906">
    <property type="entry name" value="MetI-like_sf"/>
</dbReference>
<keyword evidence="5 7" id="KW-1133">Transmembrane helix</keyword>
<dbReference type="EMBL" id="CP006585">
    <property type="protein sequence ID" value="AGW13302.1"/>
    <property type="molecule type" value="Genomic_DNA"/>
</dbReference>
<protein>
    <submittedName>
        <fullName evidence="9">Putative ABC transporter</fullName>
    </submittedName>
</protein>
<dbReference type="CDD" id="cd06261">
    <property type="entry name" value="TM_PBP2"/>
    <property type="match status" value="1"/>
</dbReference>
<dbReference type="Proteomes" id="UP000016587">
    <property type="component" value="Chromosome"/>
</dbReference>
<name>T2GBL1_MEGG1</name>
<evidence type="ECO:0000259" key="8">
    <source>
        <dbReference type="PROSITE" id="PS50928"/>
    </source>
</evidence>
<feature type="transmembrane region" description="Helical" evidence="7">
    <location>
        <begin position="133"/>
        <end position="161"/>
    </location>
</feature>
<reference evidence="9 10" key="1">
    <citation type="journal article" date="2013" name="J. Bacteriol.">
        <title>Roles of HynAB and Ech, the only two hydrogenases found in the model sulfate reducer Desulfovibrio gigas.</title>
        <authorList>
            <person name="Morais-Silva F.O."/>
            <person name="Santos C.I."/>
            <person name="Rodrigues R."/>
            <person name="Pereira I.A."/>
            <person name="Rodrigues-Pousada C."/>
        </authorList>
    </citation>
    <scope>NUCLEOTIDE SEQUENCE [LARGE SCALE GENOMIC DNA]</scope>
    <source>
        <strain evidence="10">ATCC 19364 / DSM 1382 / NCIMB 9332 / VKM B-1759</strain>
    </source>
</reference>
<feature type="transmembrane region" description="Helical" evidence="7">
    <location>
        <begin position="290"/>
        <end position="316"/>
    </location>
</feature>
<dbReference type="GO" id="GO:0055085">
    <property type="term" value="P:transmembrane transport"/>
    <property type="evidence" value="ECO:0007669"/>
    <property type="project" value="InterPro"/>
</dbReference>
<evidence type="ECO:0000256" key="5">
    <source>
        <dbReference type="ARBA" id="ARBA00022989"/>
    </source>
</evidence>
<keyword evidence="4 7" id="KW-0812">Transmembrane</keyword>
<feature type="transmembrane region" description="Helical" evidence="7">
    <location>
        <begin position="12"/>
        <end position="30"/>
    </location>
</feature>